<evidence type="ECO:0000313" key="2">
    <source>
        <dbReference type="EMBL" id="KAJ7976074.1"/>
    </source>
</evidence>
<feature type="region of interest" description="Disordered" evidence="1">
    <location>
        <begin position="275"/>
        <end position="351"/>
    </location>
</feature>
<evidence type="ECO:0000256" key="1">
    <source>
        <dbReference type="SAM" id="MobiDB-lite"/>
    </source>
</evidence>
<gene>
    <name evidence="2" type="ORF">O6P43_005900</name>
</gene>
<dbReference type="PANTHER" id="PTHR33623:SF5">
    <property type="entry name" value="HISTONE-LYSINE N-METHYLTRANSFERASE SETD1B-LIKE PROTEIN"/>
    <property type="match status" value="1"/>
</dbReference>
<comment type="caution">
    <text evidence="2">The sequence shown here is derived from an EMBL/GenBank/DDBJ whole genome shotgun (WGS) entry which is preliminary data.</text>
</comment>
<dbReference type="KEGG" id="qsa:O6P43_005900"/>
<feature type="region of interest" description="Disordered" evidence="1">
    <location>
        <begin position="225"/>
        <end position="245"/>
    </location>
</feature>
<proteinExistence type="predicted"/>
<feature type="compositionally biased region" description="Basic and acidic residues" evidence="1">
    <location>
        <begin position="295"/>
        <end position="313"/>
    </location>
</feature>
<feature type="compositionally biased region" description="Acidic residues" evidence="1">
    <location>
        <begin position="333"/>
        <end position="350"/>
    </location>
</feature>
<dbReference type="PANTHER" id="PTHR33623">
    <property type="entry name" value="OS04G0572500 PROTEIN"/>
    <property type="match status" value="1"/>
</dbReference>
<dbReference type="AlphaFoldDB" id="A0AAD7VHQ1"/>
<dbReference type="EMBL" id="JARAOO010000003">
    <property type="protein sequence ID" value="KAJ7976074.1"/>
    <property type="molecule type" value="Genomic_DNA"/>
</dbReference>
<sequence>MMSQRHLHELLEEDQEPFLLKSYIADRRTQIKRSSQKTHLQVKKRKPLSDSSNFTGNLCKNACLFTFQDSPDVRKSPMFEFPSPATKSPCRSPNAIFLNIPARTAAVLLEAALRIQKQSSSSKTKTQNKNHGFGLFGSLLKKLTHKNRNQKREIGEGDKISMKGISKWDSSVGRRKISKGNRELQEKTLDLKDKSTSDISVSDQLGFSSCNDSAVWSETNEYKSLDLETSSSSQSEDSEEIDFVSKQRQDKTDYACCESNAFCESPFRFVLQMSQSPGRRTPEFTSPAASPSHHRAAEDKVNNGVERLNKFQPDEEEEEEKEQCSPVSVLDPPFEDEEDDDGHENDDEDHGFDLECSYASVQRAKHQLLHKLRRFEKLAESDPLELEKRILDYEQDDDDENVINQEEEEDYMETSDKEKNIKGLVTEVLRKSSFHNNQLISQDLKRLVSDLILEEESELNSLDDREVVMKSVCKRLELWKEVESNTIDMMVEQDFCREHEGWKKNQEQVTEMAGELELDIIGFFVEELSEELLLC</sequence>
<keyword evidence="3" id="KW-1185">Reference proteome</keyword>
<reference evidence="2" key="1">
    <citation type="journal article" date="2023" name="Science">
        <title>Elucidation of the pathway for biosynthesis of saponin adjuvants from the soapbark tree.</title>
        <authorList>
            <person name="Reed J."/>
            <person name="Orme A."/>
            <person name="El-Demerdash A."/>
            <person name="Owen C."/>
            <person name="Martin L.B.B."/>
            <person name="Misra R.C."/>
            <person name="Kikuchi S."/>
            <person name="Rejzek M."/>
            <person name="Martin A.C."/>
            <person name="Harkess A."/>
            <person name="Leebens-Mack J."/>
            <person name="Louveau T."/>
            <person name="Stephenson M.J."/>
            <person name="Osbourn A."/>
        </authorList>
    </citation>
    <scope>NUCLEOTIDE SEQUENCE</scope>
    <source>
        <strain evidence="2">S10</strain>
    </source>
</reference>
<protein>
    <submittedName>
        <fullName evidence="2">Histone-lysine N-methyltransferase SETD1B-like protein</fullName>
    </submittedName>
</protein>
<evidence type="ECO:0000313" key="3">
    <source>
        <dbReference type="Proteomes" id="UP001163823"/>
    </source>
</evidence>
<name>A0AAD7VHQ1_QUISA</name>
<organism evidence="2 3">
    <name type="scientific">Quillaja saponaria</name>
    <name type="common">Soap bark tree</name>
    <dbReference type="NCBI Taxonomy" id="32244"/>
    <lineage>
        <taxon>Eukaryota</taxon>
        <taxon>Viridiplantae</taxon>
        <taxon>Streptophyta</taxon>
        <taxon>Embryophyta</taxon>
        <taxon>Tracheophyta</taxon>
        <taxon>Spermatophyta</taxon>
        <taxon>Magnoliopsida</taxon>
        <taxon>eudicotyledons</taxon>
        <taxon>Gunneridae</taxon>
        <taxon>Pentapetalae</taxon>
        <taxon>rosids</taxon>
        <taxon>fabids</taxon>
        <taxon>Fabales</taxon>
        <taxon>Quillajaceae</taxon>
        <taxon>Quillaja</taxon>
    </lineage>
</organism>
<dbReference type="Proteomes" id="UP001163823">
    <property type="component" value="Chromosome 3"/>
</dbReference>
<accession>A0AAD7VHQ1</accession>